<organism evidence="2 3">
    <name type="scientific">Scylla paramamosain</name>
    <name type="common">Mud crab</name>
    <dbReference type="NCBI Taxonomy" id="85552"/>
    <lineage>
        <taxon>Eukaryota</taxon>
        <taxon>Metazoa</taxon>
        <taxon>Ecdysozoa</taxon>
        <taxon>Arthropoda</taxon>
        <taxon>Crustacea</taxon>
        <taxon>Multicrustacea</taxon>
        <taxon>Malacostraca</taxon>
        <taxon>Eumalacostraca</taxon>
        <taxon>Eucarida</taxon>
        <taxon>Decapoda</taxon>
        <taxon>Pleocyemata</taxon>
        <taxon>Brachyura</taxon>
        <taxon>Eubrachyura</taxon>
        <taxon>Portunoidea</taxon>
        <taxon>Portunidae</taxon>
        <taxon>Portuninae</taxon>
        <taxon>Scylla</taxon>
    </lineage>
</organism>
<comment type="caution">
    <text evidence="2">The sequence shown here is derived from an EMBL/GenBank/DDBJ whole genome shotgun (WGS) entry which is preliminary data.</text>
</comment>
<proteinExistence type="predicted"/>
<name>A0AAW0ULB4_SCYPA</name>
<keyword evidence="3" id="KW-1185">Reference proteome</keyword>
<keyword evidence="1" id="KW-0472">Membrane</keyword>
<protein>
    <submittedName>
        <fullName evidence="2">Uncharacterized protein</fullName>
    </submittedName>
</protein>
<accession>A0AAW0ULB4</accession>
<reference evidence="2 3" key="1">
    <citation type="submission" date="2023-03" db="EMBL/GenBank/DDBJ databases">
        <title>High-quality genome of Scylla paramamosain provides insights in environmental adaptation.</title>
        <authorList>
            <person name="Zhang L."/>
        </authorList>
    </citation>
    <scope>NUCLEOTIDE SEQUENCE [LARGE SCALE GENOMIC DNA]</scope>
    <source>
        <strain evidence="2">LZ_2023a</strain>
        <tissue evidence="2">Muscle</tissue>
    </source>
</reference>
<feature type="transmembrane region" description="Helical" evidence="1">
    <location>
        <begin position="6"/>
        <end position="26"/>
    </location>
</feature>
<dbReference type="AlphaFoldDB" id="A0AAW0ULB4"/>
<dbReference type="Proteomes" id="UP001487740">
    <property type="component" value="Unassembled WGS sequence"/>
</dbReference>
<keyword evidence="1" id="KW-0812">Transmembrane</keyword>
<evidence type="ECO:0000256" key="1">
    <source>
        <dbReference type="SAM" id="Phobius"/>
    </source>
</evidence>
<keyword evidence="1" id="KW-1133">Transmembrane helix</keyword>
<evidence type="ECO:0000313" key="2">
    <source>
        <dbReference type="EMBL" id="KAK8400917.1"/>
    </source>
</evidence>
<gene>
    <name evidence="2" type="ORF">O3P69_002588</name>
</gene>
<evidence type="ECO:0000313" key="3">
    <source>
        <dbReference type="Proteomes" id="UP001487740"/>
    </source>
</evidence>
<sequence length="80" mass="8603">MYGKDTVVLLYSVLSTSIPVGGAVIYNRRNALEKPANHLGERRLVFGLVCGCLAARRLLTTGNTAGKRSYKVICSSCLGE</sequence>
<dbReference type="EMBL" id="JARAKH010000009">
    <property type="protein sequence ID" value="KAK8400917.1"/>
    <property type="molecule type" value="Genomic_DNA"/>
</dbReference>